<name>A0A9P8LAW5_9PEZI</name>
<evidence type="ECO:0000313" key="2">
    <source>
        <dbReference type="EMBL" id="KAH0558769.1"/>
    </source>
</evidence>
<keyword evidence="1" id="KW-0472">Membrane</keyword>
<comment type="caution">
    <text evidence="2">The sequence shown here is derived from an EMBL/GenBank/DDBJ whole genome shotgun (WGS) entry which is preliminary data.</text>
</comment>
<keyword evidence="1" id="KW-0812">Transmembrane</keyword>
<accession>A0A9P8LAW5</accession>
<dbReference type="EMBL" id="JAGHQM010000743">
    <property type="protein sequence ID" value="KAH0558769.1"/>
    <property type="molecule type" value="Genomic_DNA"/>
</dbReference>
<dbReference type="Proteomes" id="UP000750711">
    <property type="component" value="Unassembled WGS sequence"/>
</dbReference>
<dbReference type="AlphaFoldDB" id="A0A9P8LAW5"/>
<feature type="non-terminal residue" evidence="2">
    <location>
        <position position="1"/>
    </location>
</feature>
<evidence type="ECO:0000313" key="3">
    <source>
        <dbReference type="Proteomes" id="UP000750711"/>
    </source>
</evidence>
<feature type="transmembrane region" description="Helical" evidence="1">
    <location>
        <begin position="323"/>
        <end position="342"/>
    </location>
</feature>
<sequence>FRATIVPASCATRDQIREPAALLRERLGASGGEETPPEPDHLEETHAHDGCLRIVAPVHAVDEAGSDGDDVLEGAAEGHTGDVGHNVDLEVFAVEEGFHHIMVDGEEVRWGASKADLGRAAGGVVVRWVKVAVAGGGGFAGVDGGRVVGNSCLGELLLGDLGGKVGAGEGADVDSKCRADGLAEEAYAVGTNVHTLNARDAPSVREVLPFHLFAGPADELMRQIEDQDRGVGNRVGEGRFGGQVCRERDVGKVFDVFVDRVDQFRERLRGGGQAIRRIVVFGVGRDGYGFLENPHLDFWLEELRVFGGVFSDDLRDRGAPRRVSFCVSIEAVLLGIFFALTSSRTPRRPPCVFWLPSASLRYVWRLCSSLAVVVLAAVVAVGGGRR</sequence>
<feature type="transmembrane region" description="Helical" evidence="1">
    <location>
        <begin position="362"/>
        <end position="383"/>
    </location>
</feature>
<evidence type="ECO:0000256" key="1">
    <source>
        <dbReference type="SAM" id="Phobius"/>
    </source>
</evidence>
<keyword evidence="3" id="KW-1185">Reference proteome</keyword>
<protein>
    <submittedName>
        <fullName evidence="2">Uncharacterized protein</fullName>
    </submittedName>
</protein>
<keyword evidence="1" id="KW-1133">Transmembrane helix</keyword>
<gene>
    <name evidence="2" type="ORF">GP486_004592</name>
</gene>
<reference evidence="2" key="1">
    <citation type="submission" date="2021-03" db="EMBL/GenBank/DDBJ databases">
        <title>Comparative genomics and phylogenomic investigation of the class Geoglossomycetes provide insights into ecological specialization and systematics.</title>
        <authorList>
            <person name="Melie T."/>
            <person name="Pirro S."/>
            <person name="Miller A.N."/>
            <person name="Quandt A."/>
        </authorList>
    </citation>
    <scope>NUCLEOTIDE SEQUENCE</scope>
    <source>
        <strain evidence="2">CAQ_001_2017</strain>
    </source>
</reference>
<proteinExistence type="predicted"/>
<organism evidence="2 3">
    <name type="scientific">Trichoglossum hirsutum</name>
    <dbReference type="NCBI Taxonomy" id="265104"/>
    <lineage>
        <taxon>Eukaryota</taxon>
        <taxon>Fungi</taxon>
        <taxon>Dikarya</taxon>
        <taxon>Ascomycota</taxon>
        <taxon>Pezizomycotina</taxon>
        <taxon>Geoglossomycetes</taxon>
        <taxon>Geoglossales</taxon>
        <taxon>Geoglossaceae</taxon>
        <taxon>Trichoglossum</taxon>
    </lineage>
</organism>